<protein>
    <submittedName>
        <fullName evidence="4">Copper/zinc superoxide dismutase</fullName>
    </submittedName>
</protein>
<dbReference type="AlphaFoldDB" id="A0A0J9BS86"/>
<comment type="function">
    <text evidence="2">Destroys radicals which are normally produced within the cells and which are toxic to biological systems. May play a role in favoring mycobacterial survival in phagocytes.</text>
</comment>
<proteinExistence type="inferred from homology"/>
<dbReference type="Gene3D" id="2.60.40.200">
    <property type="entry name" value="Superoxide dismutase, copper/zinc binding domain"/>
    <property type="match status" value="1"/>
</dbReference>
<gene>
    <name evidence="4" type="ORF">HMPREF9470_04654</name>
</gene>
<evidence type="ECO:0000259" key="3">
    <source>
        <dbReference type="Pfam" id="PF00080"/>
    </source>
</evidence>
<organism evidence="4 5">
    <name type="scientific">[Clostridium] citroniae WAL-19142</name>
    <dbReference type="NCBI Taxonomy" id="742734"/>
    <lineage>
        <taxon>Bacteria</taxon>
        <taxon>Bacillati</taxon>
        <taxon>Bacillota</taxon>
        <taxon>Clostridia</taxon>
        <taxon>Lachnospirales</taxon>
        <taxon>Lachnospiraceae</taxon>
        <taxon>Enterocloster</taxon>
    </lineage>
</organism>
<evidence type="ECO:0000313" key="5">
    <source>
        <dbReference type="Proteomes" id="UP000037392"/>
    </source>
</evidence>
<comment type="similarity">
    <text evidence="1">Belongs to the Cu-Zn superoxide dismutase family.</text>
</comment>
<feature type="domain" description="Superoxide dismutase copper/zinc binding" evidence="3">
    <location>
        <begin position="37"/>
        <end position="161"/>
    </location>
</feature>
<dbReference type="SUPFAM" id="SSF49329">
    <property type="entry name" value="Cu,Zn superoxide dismutase-like"/>
    <property type="match status" value="1"/>
</dbReference>
<dbReference type="GO" id="GO:0005507">
    <property type="term" value="F:copper ion binding"/>
    <property type="evidence" value="ECO:0007669"/>
    <property type="project" value="InterPro"/>
</dbReference>
<dbReference type="PROSITE" id="PS00087">
    <property type="entry name" value="SOD_CU_ZN_1"/>
    <property type="match status" value="1"/>
</dbReference>
<reference evidence="4 5" key="1">
    <citation type="submission" date="2011-04" db="EMBL/GenBank/DDBJ databases">
        <title>The Genome Sequence of Clostridium citroniae WAL-19142.</title>
        <authorList>
            <consortium name="The Broad Institute Genome Sequencing Platform"/>
            <person name="Earl A."/>
            <person name="Ward D."/>
            <person name="Feldgarden M."/>
            <person name="Gevers D."/>
            <person name="Warren Y.A."/>
            <person name="Tyrrell K.L."/>
            <person name="Citron D.M."/>
            <person name="Goldstein E.J."/>
            <person name="Daigneault M."/>
            <person name="Allen-Vercoe E."/>
            <person name="Young S.K."/>
            <person name="Zeng Q."/>
            <person name="Gargeya S."/>
            <person name="Fitzgerald M."/>
            <person name="Haas B."/>
            <person name="Abouelleil A."/>
            <person name="Alvarado L."/>
            <person name="Arachchi H.M."/>
            <person name="Berlin A."/>
            <person name="Brown A."/>
            <person name="Chapman S.B."/>
            <person name="Chen Z."/>
            <person name="Dunbar C."/>
            <person name="Freedman E."/>
            <person name="Gearin G."/>
            <person name="Gellesch M."/>
            <person name="Goldberg J."/>
            <person name="Griggs A."/>
            <person name="Gujja S."/>
            <person name="Heilman E.R."/>
            <person name="Heiman D."/>
            <person name="Howarth C."/>
            <person name="Larson L."/>
            <person name="Lui A."/>
            <person name="MacDonald P.J."/>
            <person name="Mehta T."/>
            <person name="Montmayeur A."/>
            <person name="Murphy C."/>
            <person name="Neiman D."/>
            <person name="Pearson M."/>
            <person name="Priest M."/>
            <person name="Roberts A."/>
            <person name="Saif S."/>
            <person name="Shea T."/>
            <person name="Shenoy N."/>
            <person name="Sisk P."/>
            <person name="Stolte C."/>
            <person name="Sykes S."/>
            <person name="White J."/>
            <person name="Yandava C."/>
            <person name="Wortman J."/>
            <person name="Nusbaum C."/>
            <person name="Birren B."/>
        </authorList>
    </citation>
    <scope>NUCLEOTIDE SEQUENCE [LARGE SCALE GENOMIC DNA]</scope>
    <source>
        <strain evidence="4 5">WAL-19142</strain>
    </source>
</reference>
<comment type="caution">
    <text evidence="4">The sequence shown here is derived from an EMBL/GenBank/DDBJ whole genome shotgun (WGS) entry which is preliminary data.</text>
</comment>
<dbReference type="EMBL" id="ADLK01000035">
    <property type="protein sequence ID" value="KMW14994.1"/>
    <property type="molecule type" value="Genomic_DNA"/>
</dbReference>
<dbReference type="InterPro" id="IPR018152">
    <property type="entry name" value="SOD_Cu/Zn_BS"/>
</dbReference>
<evidence type="ECO:0000313" key="4">
    <source>
        <dbReference type="EMBL" id="KMW14994.1"/>
    </source>
</evidence>
<dbReference type="InterPro" id="IPR036423">
    <property type="entry name" value="SOD-like_Cu/Zn_dom_sf"/>
</dbReference>
<evidence type="ECO:0000256" key="1">
    <source>
        <dbReference type="ARBA" id="ARBA00010457"/>
    </source>
</evidence>
<dbReference type="RefSeq" id="WP_007868598.1">
    <property type="nucleotide sequence ID" value="NZ_KQ235882.1"/>
</dbReference>
<dbReference type="InterPro" id="IPR024134">
    <property type="entry name" value="SOD_Cu/Zn_/chaperone"/>
</dbReference>
<sequence>MDNQSVTPADIFADLLRFRAPSAVAWVRGGASAPAISGLVKFYHTPYGGVLVEAEIFNLPNKNMPGATDFYAMHIHQNGDCSDNFANTGEHYNPTNAAHPNHAGDMVPLLGNEGYAWTAFYDKRFKIEDILGRSVVIHSHPDDFTTQPSGNSGGKIACGTIMKADYTDQV</sequence>
<dbReference type="PANTHER" id="PTHR10003">
    <property type="entry name" value="SUPEROXIDE DISMUTASE CU-ZN -RELATED"/>
    <property type="match status" value="1"/>
</dbReference>
<dbReference type="InterPro" id="IPR001424">
    <property type="entry name" value="SOD_Cu_Zn_dom"/>
</dbReference>
<dbReference type="Pfam" id="PF00080">
    <property type="entry name" value="Sod_Cu"/>
    <property type="match status" value="1"/>
</dbReference>
<dbReference type="GeneID" id="93164002"/>
<dbReference type="OrthoDB" id="9792957at2"/>
<accession>A0A0J9BS86</accession>
<dbReference type="PATRIC" id="fig|742734.4.peg.4988"/>
<name>A0A0J9BS86_9FIRM</name>
<dbReference type="Proteomes" id="UP000037392">
    <property type="component" value="Unassembled WGS sequence"/>
</dbReference>
<evidence type="ECO:0000256" key="2">
    <source>
        <dbReference type="ARBA" id="ARBA00024900"/>
    </source>
</evidence>
<dbReference type="GO" id="GO:0006801">
    <property type="term" value="P:superoxide metabolic process"/>
    <property type="evidence" value="ECO:0007669"/>
    <property type="project" value="InterPro"/>
</dbReference>